<keyword evidence="2" id="KW-1185">Reference proteome</keyword>
<sequence>MVQTKSRHHKTENSYRFQTLNERLANISVDVTKKINRFQQKPEETETYFYQCLEKWVDLNYTGVFHEFTNKIKSKCQTLALLIYHKDHLIETLKEFIARANELSLQPILDLTAQLARDLQSDYYFYFPDIFKSIIKLLDTQNTEILEWAFQTLSYLFKFLWRYMLKDLHTVYALYSPLFEESRKFYIRNFAAESFAFLMRKIPDKNELFDFLLTKRLIEHPQEISGIGRLIFEMFKGIKHQFNTCTGPSFQILLTKLNFFDNEQKNELIFRCIGKTVQSMADFTKKEHSSIVWTCFYIGIDDSVENKKKLTFILRLLEIFLESKNCYLVNNLDLLLDNMVKLAQIEIDSTQVSTDFTKHFFNLANLVLLSQNIKFPIEKINILPNKLYQVKFDCKLVSDLTRALFDYPFFETNIFPNLISYFDNQIKYKCHSKNQIETCFLTLLAEYLLKQKKILEPNYNTESLSEDKIENFIQIKGLTNLNRLFKSDKLFLDSELAKHLDEFLKNEIKNIENVELIIKILISNFIVGNSSNFDNLNQVANKLMETLEQEMNMDNFEDKNLTNFELNCYLLSLTIWSLSICTKVSCQKSIVDLVLKLNEAKNNLKLKQIVSYDVDAIDLSSKHLLQALRYSYDNENEFDPLRTLAGHLRSELSSPFSECRINSLFLLSALLKHSGLAVNDDNENLLDQCLKIELTPASLDEYRQKIYYLQKLDPLVSKKLVDNELTEEVPLRYIFGLLYENFKLFWDPTVQMIVTYANSMKQNDFWNIFYDFLVDLTHKIESKAQACRRSENTEKKADQFDLIKYLDKSRLGNVESIDYMNNRILLCKSMQSFAQICESKTKVLVPLFFRFMK</sequence>
<reference evidence="1 2" key="1">
    <citation type="journal article" date="2018" name="Sci. Rep.">
        <title>Genomic signatures of local adaptation to the degree of environmental predictability in rotifers.</title>
        <authorList>
            <person name="Franch-Gras L."/>
            <person name="Hahn C."/>
            <person name="Garcia-Roger E.M."/>
            <person name="Carmona M.J."/>
            <person name="Serra M."/>
            <person name="Gomez A."/>
        </authorList>
    </citation>
    <scope>NUCLEOTIDE SEQUENCE [LARGE SCALE GENOMIC DNA]</scope>
    <source>
        <strain evidence="1">HYR1</strain>
    </source>
</reference>
<dbReference type="PANTHER" id="PTHR17695">
    <property type="entry name" value="SMALL SUBUNIT PROCESSOME COMPONENT 20 HOMOLOG"/>
    <property type="match status" value="1"/>
</dbReference>
<dbReference type="AlphaFoldDB" id="A0A3M7R7Q7"/>
<dbReference type="GO" id="GO:0032040">
    <property type="term" value="C:small-subunit processome"/>
    <property type="evidence" value="ECO:0007669"/>
    <property type="project" value="TreeGrafter"/>
</dbReference>
<dbReference type="OrthoDB" id="360653at2759"/>
<dbReference type="GO" id="GO:0030686">
    <property type="term" value="C:90S preribosome"/>
    <property type="evidence" value="ECO:0007669"/>
    <property type="project" value="TreeGrafter"/>
</dbReference>
<protein>
    <submittedName>
        <fullName evidence="1">Small subunit processome component 20-like protein</fullName>
    </submittedName>
</protein>
<dbReference type="InterPro" id="IPR052575">
    <property type="entry name" value="SSU_processome_comp_20"/>
</dbReference>
<evidence type="ECO:0000313" key="2">
    <source>
        <dbReference type="Proteomes" id="UP000276133"/>
    </source>
</evidence>
<organism evidence="1 2">
    <name type="scientific">Brachionus plicatilis</name>
    <name type="common">Marine rotifer</name>
    <name type="synonym">Brachionus muelleri</name>
    <dbReference type="NCBI Taxonomy" id="10195"/>
    <lineage>
        <taxon>Eukaryota</taxon>
        <taxon>Metazoa</taxon>
        <taxon>Spiralia</taxon>
        <taxon>Gnathifera</taxon>
        <taxon>Rotifera</taxon>
        <taxon>Eurotatoria</taxon>
        <taxon>Monogononta</taxon>
        <taxon>Pseudotrocha</taxon>
        <taxon>Ploima</taxon>
        <taxon>Brachionidae</taxon>
        <taxon>Brachionus</taxon>
    </lineage>
</organism>
<gene>
    <name evidence="1" type="ORF">BpHYR1_034572</name>
</gene>
<dbReference type="Proteomes" id="UP000276133">
    <property type="component" value="Unassembled WGS sequence"/>
</dbReference>
<dbReference type="InterPro" id="IPR016024">
    <property type="entry name" value="ARM-type_fold"/>
</dbReference>
<comment type="caution">
    <text evidence="1">The sequence shown here is derived from an EMBL/GenBank/DDBJ whole genome shotgun (WGS) entry which is preliminary data.</text>
</comment>
<accession>A0A3M7R7Q7</accession>
<dbReference type="STRING" id="10195.A0A3M7R7Q7"/>
<dbReference type="PANTHER" id="PTHR17695:SF11">
    <property type="entry name" value="SMALL SUBUNIT PROCESSOME COMPONENT 20 HOMOLOG"/>
    <property type="match status" value="1"/>
</dbReference>
<name>A0A3M7R7Q7_BRAPC</name>
<proteinExistence type="predicted"/>
<dbReference type="SUPFAM" id="SSF48371">
    <property type="entry name" value="ARM repeat"/>
    <property type="match status" value="2"/>
</dbReference>
<dbReference type="EMBL" id="REGN01004015">
    <property type="protein sequence ID" value="RNA19607.1"/>
    <property type="molecule type" value="Genomic_DNA"/>
</dbReference>
<evidence type="ECO:0000313" key="1">
    <source>
        <dbReference type="EMBL" id="RNA19607.1"/>
    </source>
</evidence>